<accession>A7S4L5</accession>
<dbReference type="eggNOG" id="KOG0266">
    <property type="taxonomic scope" value="Eukaryota"/>
</dbReference>
<dbReference type="Gene3D" id="2.30.30.40">
    <property type="entry name" value="SH3 Domains"/>
    <property type="match status" value="1"/>
</dbReference>
<dbReference type="PROSITE" id="PS50002">
    <property type="entry name" value="SH3"/>
    <property type="match status" value="1"/>
</dbReference>
<name>A7S4L5_NEMVE</name>
<evidence type="ECO:0000313" key="7">
    <source>
        <dbReference type="EMBL" id="EDO41303.1"/>
    </source>
</evidence>
<dbReference type="InterPro" id="IPR001452">
    <property type="entry name" value="SH3_domain"/>
</dbReference>
<dbReference type="Pfam" id="PF00018">
    <property type="entry name" value="SH3_1"/>
    <property type="match status" value="1"/>
</dbReference>
<dbReference type="AlphaFoldDB" id="A7S4L5"/>
<keyword evidence="3" id="KW-0175">Coiled coil</keyword>
<dbReference type="EMBL" id="DS469579">
    <property type="protein sequence ID" value="EDO41303.1"/>
    <property type="molecule type" value="Genomic_DNA"/>
</dbReference>
<evidence type="ECO:0000256" key="4">
    <source>
        <dbReference type="ARBA" id="ARBA00023136"/>
    </source>
</evidence>
<dbReference type="SMART" id="SM00326">
    <property type="entry name" value="SH3"/>
    <property type="match status" value="1"/>
</dbReference>
<dbReference type="PRINTS" id="PR00452">
    <property type="entry name" value="SH3DOMAIN"/>
</dbReference>
<reference evidence="7 8" key="1">
    <citation type="journal article" date="2007" name="Science">
        <title>Sea anemone genome reveals ancestral eumetazoan gene repertoire and genomic organization.</title>
        <authorList>
            <person name="Putnam N.H."/>
            <person name="Srivastava M."/>
            <person name="Hellsten U."/>
            <person name="Dirks B."/>
            <person name="Chapman J."/>
            <person name="Salamov A."/>
            <person name="Terry A."/>
            <person name="Shapiro H."/>
            <person name="Lindquist E."/>
            <person name="Kapitonov V.V."/>
            <person name="Jurka J."/>
            <person name="Genikhovich G."/>
            <person name="Grigoriev I.V."/>
            <person name="Lucas S.M."/>
            <person name="Steele R.E."/>
            <person name="Finnerty J.R."/>
            <person name="Technau U."/>
            <person name="Martindale M.Q."/>
            <person name="Rokhsar D.S."/>
        </authorList>
    </citation>
    <scope>NUCLEOTIDE SEQUENCE [LARGE SCALE GENOMIC DNA]</scope>
    <source>
        <strain evidence="8">CH2 X CH6</strain>
    </source>
</reference>
<evidence type="ECO:0000256" key="2">
    <source>
        <dbReference type="ARBA" id="ARBA00022443"/>
    </source>
</evidence>
<dbReference type="InParanoid" id="A7S4L5"/>
<dbReference type="InterPro" id="IPR036028">
    <property type="entry name" value="SH3-like_dom_sf"/>
</dbReference>
<organism evidence="7 8">
    <name type="scientific">Nematostella vectensis</name>
    <name type="common">Starlet sea anemone</name>
    <dbReference type="NCBI Taxonomy" id="45351"/>
    <lineage>
        <taxon>Eukaryota</taxon>
        <taxon>Metazoa</taxon>
        <taxon>Cnidaria</taxon>
        <taxon>Anthozoa</taxon>
        <taxon>Hexacorallia</taxon>
        <taxon>Actiniaria</taxon>
        <taxon>Edwardsiidae</taxon>
        <taxon>Nematostella</taxon>
    </lineage>
</organism>
<dbReference type="PhylomeDB" id="A7S4L5"/>
<dbReference type="STRING" id="45351.A7S4L5"/>
<evidence type="ECO:0000256" key="1">
    <source>
        <dbReference type="ARBA" id="ARBA00004170"/>
    </source>
</evidence>
<dbReference type="SUPFAM" id="SSF50044">
    <property type="entry name" value="SH3-domain"/>
    <property type="match status" value="1"/>
</dbReference>
<keyword evidence="2 5" id="KW-0728">SH3 domain</keyword>
<keyword evidence="8" id="KW-1185">Reference proteome</keyword>
<dbReference type="HOGENOM" id="CLU_186395_5_2_1"/>
<feature type="domain" description="SH3" evidence="6">
    <location>
        <begin position="1"/>
        <end position="51"/>
    </location>
</feature>
<protein>
    <recommendedName>
        <fullName evidence="6">SH3 domain-containing protein</fullName>
    </recommendedName>
</protein>
<dbReference type="OMA" id="WFGRSAN"/>
<evidence type="ECO:0000313" key="8">
    <source>
        <dbReference type="Proteomes" id="UP000001593"/>
    </source>
</evidence>
<dbReference type="PANTHER" id="PTHR14167">
    <property type="entry name" value="SH3 DOMAIN-CONTAINING"/>
    <property type="match status" value="1"/>
</dbReference>
<sequence>VLVMYPYEANRADELTITPGDVITVLYQDNENWWMGELADGRQGYFPSNYI</sequence>
<gene>
    <name evidence="7" type="ORF">NEMVEDRAFT_v1g29680</name>
</gene>
<evidence type="ECO:0000256" key="5">
    <source>
        <dbReference type="PROSITE-ProRule" id="PRU00192"/>
    </source>
</evidence>
<dbReference type="PANTHER" id="PTHR14167:SF81">
    <property type="entry name" value="ENDOPHILIN-A"/>
    <property type="match status" value="1"/>
</dbReference>
<dbReference type="FunFam" id="2.30.30.40:FF:000072">
    <property type="entry name" value="Unconventional Myosin IB"/>
    <property type="match status" value="1"/>
</dbReference>
<evidence type="ECO:0000256" key="3">
    <source>
        <dbReference type="ARBA" id="ARBA00023054"/>
    </source>
</evidence>
<dbReference type="InterPro" id="IPR050384">
    <property type="entry name" value="Endophilin_SH3RF"/>
</dbReference>
<proteinExistence type="predicted"/>
<feature type="non-terminal residue" evidence="7">
    <location>
        <position position="51"/>
    </location>
</feature>
<comment type="subcellular location">
    <subcellularLocation>
        <location evidence="1">Membrane</location>
        <topology evidence="1">Peripheral membrane protein</topology>
    </subcellularLocation>
</comment>
<evidence type="ECO:0000259" key="6">
    <source>
        <dbReference type="PROSITE" id="PS50002"/>
    </source>
</evidence>
<dbReference type="Proteomes" id="UP000001593">
    <property type="component" value="Unassembled WGS sequence"/>
</dbReference>
<feature type="non-terminal residue" evidence="7">
    <location>
        <position position="1"/>
    </location>
</feature>
<keyword evidence="4" id="KW-0472">Membrane</keyword>
<dbReference type="PRINTS" id="PR00499">
    <property type="entry name" value="P67PHOX"/>
</dbReference>